<feature type="domain" description="F-box associated beta-propeller type 1" evidence="1">
    <location>
        <begin position="299"/>
        <end position="476"/>
    </location>
</feature>
<dbReference type="EMBL" id="LR999455">
    <property type="protein sequence ID" value="CAE6066279.1"/>
    <property type="molecule type" value="Genomic_DNA"/>
</dbReference>
<name>A0A8S2AIM2_ARAAE</name>
<sequence>MEDVLTENPPPSRFFQEDLNNFVPPPESLPSPFIIFSNPKPELPLRPSLLIIAISSPSLYIFHNLPSKTLLGSLIMPEVPFSGNTMEPSLEDKSCNIYSLSSTDDKNSILLVSVQLPVSPERSNLVSRLLIGQDIIPERVIILDSIQSRNFRGRLSPDETLAAKLETSAEKKATTHTGLVNLDYFPSGSVIDGLSASLLSRCQLKNIRGTLVISWPEFGPSVIRFVGALLKKIVPSLNVASVNKDLEKNSSRTDESWCNKPNFALKTMRLEWPSTCLVGEEVYHNSYEHKVNLVVFSTSLDGLFLIYGGKNLNRPIMVINPANRWSQTLPLARIQLEHCLDNNKTEFSPPGFGKDCVTGIYKLVLLHNINNTSSCEVFDFGAKQWRQVVPPPPPNHRIKHEHASTFANGWLYWFSQDKTMLVAFDLHMEIFRVVPNPIIQASSSSSSVEMSMRSVDDDRCLVWISEINGDGMQHVWRLTNHNTGGALLKMGKMFSFDLNKVTSTWFDDTNDPSSLLRLEAISKNGGNKSRNFRGRLSPDETLAAKLETSAEKKATSHLVNLDYFPSGSVIDGLSASLLSRCQLKNIRGTLVISWPEFGPSVIRFVGALLKKIVPSLDVDSVNKDLEKNSSRTGLKKDTWLESDLYT</sequence>
<proteinExistence type="predicted"/>
<dbReference type="SUPFAM" id="SSF50965">
    <property type="entry name" value="Galactose oxidase, central domain"/>
    <property type="match status" value="1"/>
</dbReference>
<dbReference type="Pfam" id="PF07734">
    <property type="entry name" value="FBA_1"/>
    <property type="match status" value="1"/>
</dbReference>
<evidence type="ECO:0000259" key="1">
    <source>
        <dbReference type="Pfam" id="PF07734"/>
    </source>
</evidence>
<accession>A0A8S2AIM2</accession>
<dbReference type="AlphaFoldDB" id="A0A8S2AIM2"/>
<dbReference type="InterPro" id="IPR006527">
    <property type="entry name" value="F-box-assoc_dom_typ1"/>
</dbReference>
<organism evidence="2 3">
    <name type="scientific">Arabidopsis arenosa</name>
    <name type="common">Sand rock-cress</name>
    <name type="synonym">Cardaminopsis arenosa</name>
    <dbReference type="NCBI Taxonomy" id="38785"/>
    <lineage>
        <taxon>Eukaryota</taxon>
        <taxon>Viridiplantae</taxon>
        <taxon>Streptophyta</taxon>
        <taxon>Embryophyta</taxon>
        <taxon>Tracheophyta</taxon>
        <taxon>Spermatophyta</taxon>
        <taxon>Magnoliopsida</taxon>
        <taxon>eudicotyledons</taxon>
        <taxon>Gunneridae</taxon>
        <taxon>Pentapetalae</taxon>
        <taxon>rosids</taxon>
        <taxon>malvids</taxon>
        <taxon>Brassicales</taxon>
        <taxon>Brassicaceae</taxon>
        <taxon>Camelineae</taxon>
        <taxon>Arabidopsis</taxon>
    </lineage>
</organism>
<reference evidence="2" key="1">
    <citation type="submission" date="2021-01" db="EMBL/GenBank/DDBJ databases">
        <authorList>
            <person name="Bezrukov I."/>
        </authorList>
    </citation>
    <scope>NUCLEOTIDE SEQUENCE</scope>
</reference>
<evidence type="ECO:0000313" key="2">
    <source>
        <dbReference type="EMBL" id="CAE6066279.1"/>
    </source>
</evidence>
<dbReference type="InterPro" id="IPR017451">
    <property type="entry name" value="F-box-assoc_interact_dom"/>
</dbReference>
<protein>
    <recommendedName>
        <fullName evidence="1">F-box associated beta-propeller type 1 domain-containing protein</fullName>
    </recommendedName>
</protein>
<dbReference type="PANTHER" id="PTHR37227">
    <property type="entry name" value="OS01G0219000 PROTEIN"/>
    <property type="match status" value="1"/>
</dbReference>
<gene>
    <name evidence="2" type="ORF">AARE701A_LOCUS11959</name>
</gene>
<dbReference type="Proteomes" id="UP000682877">
    <property type="component" value="Chromosome 5"/>
</dbReference>
<dbReference type="NCBIfam" id="TIGR01640">
    <property type="entry name" value="F_box_assoc_1"/>
    <property type="match status" value="1"/>
</dbReference>
<dbReference type="PANTHER" id="PTHR37227:SF2">
    <property type="entry name" value="OS01G0219000 PROTEIN"/>
    <property type="match status" value="1"/>
</dbReference>
<dbReference type="InterPro" id="IPR011043">
    <property type="entry name" value="Gal_Oxase/kelch_b-propeller"/>
</dbReference>
<keyword evidence="3" id="KW-1185">Reference proteome</keyword>
<evidence type="ECO:0000313" key="3">
    <source>
        <dbReference type="Proteomes" id="UP000682877"/>
    </source>
</evidence>